<dbReference type="EMBL" id="NCBC01000879">
    <property type="protein sequence ID" value="OYV72327.1"/>
    <property type="molecule type" value="Genomic_DNA"/>
</dbReference>
<evidence type="ECO:0000313" key="2">
    <source>
        <dbReference type="Proteomes" id="UP000216779"/>
    </source>
</evidence>
<proteinExistence type="predicted"/>
<name>A0A257SGN4_9PROT</name>
<dbReference type="Proteomes" id="UP000216779">
    <property type="component" value="Unassembled WGS sequence"/>
</dbReference>
<keyword evidence="1" id="KW-0689">Ribosomal protein</keyword>
<feature type="non-terminal residue" evidence="1">
    <location>
        <position position="1"/>
    </location>
</feature>
<sequence>ALKGTIKAVPVREDMAPDLNEQVVVELYSK</sequence>
<protein>
    <submittedName>
        <fullName evidence="1">30S ribosomal protein S4</fullName>
    </submittedName>
</protein>
<comment type="caution">
    <text evidence="1">The sequence shown here is derived from an EMBL/GenBank/DDBJ whole genome shotgun (WGS) entry which is preliminary data.</text>
</comment>
<evidence type="ECO:0000313" key="1">
    <source>
        <dbReference type="EMBL" id="OYV72327.1"/>
    </source>
</evidence>
<dbReference type="AlphaFoldDB" id="A0A257SGN4"/>
<reference evidence="1 2" key="1">
    <citation type="submission" date="2017-03" db="EMBL/GenBank/DDBJ databases">
        <title>Lifting the veil on microbial sulfur biogeochemistry in mining wastewaters.</title>
        <authorList>
            <person name="Kantor R.S."/>
            <person name="Colenbrander Nelson T."/>
            <person name="Marshall S."/>
            <person name="Bennett D."/>
            <person name="Apte S."/>
            <person name="Camacho D."/>
            <person name="Thomas B.C."/>
            <person name="Warren L.A."/>
            <person name="Banfield J.F."/>
        </authorList>
    </citation>
    <scope>NUCLEOTIDE SEQUENCE [LARGE SCALE GENOMIC DNA]</scope>
    <source>
        <strain evidence="1">21-59-9</strain>
    </source>
</reference>
<organism evidence="1 2">
    <name type="scientific">Acidithiobacillus ferrivorans</name>
    <dbReference type="NCBI Taxonomy" id="160808"/>
    <lineage>
        <taxon>Bacteria</taxon>
        <taxon>Pseudomonadati</taxon>
        <taxon>Pseudomonadota</taxon>
        <taxon>Acidithiobacillia</taxon>
        <taxon>Acidithiobacillales</taxon>
        <taxon>Acidithiobacillaceae</taxon>
        <taxon>Acidithiobacillus</taxon>
    </lineage>
</organism>
<keyword evidence="1" id="KW-0687">Ribonucleoprotein</keyword>
<gene>
    <name evidence="1" type="ORF">B7Z70_15035</name>
</gene>
<accession>A0A257SGN4</accession>
<dbReference type="GO" id="GO:0005840">
    <property type="term" value="C:ribosome"/>
    <property type="evidence" value="ECO:0007669"/>
    <property type="project" value="UniProtKB-KW"/>
</dbReference>